<dbReference type="InterPro" id="IPR058031">
    <property type="entry name" value="AAA_lid_NorR"/>
</dbReference>
<sequence>MVGTLTSGRKLSKAARHGYTRSAVVSIPNPENGASTARSEIELSWKRSRLSGVEPGFDGFADLPVAEFDPSSRLVEAAASVLDGMADTLAGTAFSLLLADRDCRLVYRWFDDPRFESALETLGIRDGASLAEDTVGTNALGTAIETRKGIIVHGAEHYIERFKAFTCYGHPIRHPVTRRLEGVLDITGSCRSPNPLLAPFLVRAAVDIEQRLLDQAKASERALLAAFQSVSRQRRAVAAVGDDIVLTNKAALDLLTPADYAVLRMLTDDLHRGTRTATTDLTLDSGSVVRAHMACIAGAGGGTLFHFEPIDAGRARPLRLTARHEVETATTSGPVLVAGARGTGRSTEARRLAREDIVEFRNGADVAIEGEQAWAQGLRERLSRSTGTLCVENIDLLPEPLADILTEAIIAGDGPRLVLTSLPLPELGGAHAALAAVCLQRIELPPLRNRGTELAAIVQRLIRELDPAAHIRLLPSVIEVLAAQPWPGNLKELKAVLAHVVRRRHEGDVTISDLPAPYRVASRVRRLSGRERAELEAIIDALRRHKGNKLKAAQDLGVSRTTLYARLKALRVTDGGLSIS</sequence>
<dbReference type="PROSITE" id="PS50045">
    <property type="entry name" value="SIGMA54_INTERACT_4"/>
    <property type="match status" value="1"/>
</dbReference>
<dbReference type="InterPro" id="IPR029016">
    <property type="entry name" value="GAF-like_dom_sf"/>
</dbReference>
<feature type="domain" description="Sigma-54 factor interaction" evidence="5">
    <location>
        <begin position="442"/>
        <end position="502"/>
    </location>
</feature>
<keyword evidence="2" id="KW-0067">ATP-binding</keyword>
<dbReference type="Pfam" id="PF02954">
    <property type="entry name" value="HTH_8"/>
    <property type="match status" value="1"/>
</dbReference>
<evidence type="ECO:0000259" key="5">
    <source>
        <dbReference type="PROSITE" id="PS50045"/>
    </source>
</evidence>
<comment type="caution">
    <text evidence="6">The sequence shown here is derived from an EMBL/GenBank/DDBJ whole genome shotgun (WGS) entry which is preliminary data.</text>
</comment>
<dbReference type="PANTHER" id="PTHR32071:SF122">
    <property type="entry name" value="SIGMA FACTOR"/>
    <property type="match status" value="1"/>
</dbReference>
<proteinExistence type="predicted"/>
<dbReference type="Gene3D" id="1.10.10.60">
    <property type="entry name" value="Homeodomain-like"/>
    <property type="match status" value="1"/>
</dbReference>
<dbReference type="SUPFAM" id="SSF46689">
    <property type="entry name" value="Homeodomain-like"/>
    <property type="match status" value="1"/>
</dbReference>
<name>A0ABW7WR75_9NOCA</name>
<dbReference type="InterPro" id="IPR009057">
    <property type="entry name" value="Homeodomain-like_sf"/>
</dbReference>
<dbReference type="Gene3D" id="1.10.8.60">
    <property type="match status" value="1"/>
</dbReference>
<dbReference type="InterPro" id="IPR027417">
    <property type="entry name" value="P-loop_NTPase"/>
</dbReference>
<evidence type="ECO:0000256" key="3">
    <source>
        <dbReference type="ARBA" id="ARBA00023015"/>
    </source>
</evidence>
<reference evidence="6 7" key="1">
    <citation type="submission" date="2024-10" db="EMBL/GenBank/DDBJ databases">
        <title>The Natural Products Discovery Center: Release of the First 8490 Sequenced Strains for Exploring Actinobacteria Biosynthetic Diversity.</title>
        <authorList>
            <person name="Kalkreuter E."/>
            <person name="Kautsar S.A."/>
            <person name="Yang D."/>
            <person name="Bader C.D."/>
            <person name="Teijaro C.N."/>
            <person name="Fluegel L."/>
            <person name="Davis C.M."/>
            <person name="Simpson J.R."/>
            <person name="Lauterbach L."/>
            <person name="Steele A.D."/>
            <person name="Gui C."/>
            <person name="Meng S."/>
            <person name="Li G."/>
            <person name="Viehrig K."/>
            <person name="Ye F."/>
            <person name="Su P."/>
            <person name="Kiefer A.F."/>
            <person name="Nichols A."/>
            <person name="Cepeda A.J."/>
            <person name="Yan W."/>
            <person name="Fan B."/>
            <person name="Jiang Y."/>
            <person name="Adhikari A."/>
            <person name="Zheng C.-J."/>
            <person name="Schuster L."/>
            <person name="Cowan T.M."/>
            <person name="Smanski M.J."/>
            <person name="Chevrette M.G."/>
            <person name="De Carvalho L.P.S."/>
            <person name="Shen B."/>
        </authorList>
    </citation>
    <scope>NUCLEOTIDE SEQUENCE [LARGE SCALE GENOMIC DNA]</scope>
    <source>
        <strain evidence="6 7">NPDC019626</strain>
    </source>
</reference>
<dbReference type="PANTHER" id="PTHR32071">
    <property type="entry name" value="TRANSCRIPTIONAL REGULATORY PROTEIN"/>
    <property type="match status" value="1"/>
</dbReference>
<dbReference type="Gene3D" id="3.30.450.40">
    <property type="match status" value="1"/>
</dbReference>
<dbReference type="SUPFAM" id="SSF52540">
    <property type="entry name" value="P-loop containing nucleoside triphosphate hydrolases"/>
    <property type="match status" value="1"/>
</dbReference>
<keyword evidence="4" id="KW-0804">Transcription</keyword>
<dbReference type="RefSeq" id="WP_396949267.1">
    <property type="nucleotide sequence ID" value="NZ_JBIRXV010000013.1"/>
</dbReference>
<keyword evidence="3" id="KW-0805">Transcription regulation</keyword>
<keyword evidence="1" id="KW-0547">Nucleotide-binding</keyword>
<accession>A0ABW7WR75</accession>
<organism evidence="6 7">
    <name type="scientific">Nocardia beijingensis</name>
    <dbReference type="NCBI Taxonomy" id="95162"/>
    <lineage>
        <taxon>Bacteria</taxon>
        <taxon>Bacillati</taxon>
        <taxon>Actinomycetota</taxon>
        <taxon>Actinomycetes</taxon>
        <taxon>Mycobacteriales</taxon>
        <taxon>Nocardiaceae</taxon>
        <taxon>Nocardia</taxon>
    </lineage>
</organism>
<protein>
    <submittedName>
        <fullName evidence="6">Sigma-54-dependent Fis family transcriptional regulator</fullName>
    </submittedName>
</protein>
<keyword evidence="7" id="KW-1185">Reference proteome</keyword>
<dbReference type="InterPro" id="IPR002078">
    <property type="entry name" value="Sigma_54_int"/>
</dbReference>
<dbReference type="PRINTS" id="PR01590">
    <property type="entry name" value="HTHFIS"/>
</dbReference>
<evidence type="ECO:0000256" key="4">
    <source>
        <dbReference type="ARBA" id="ARBA00023163"/>
    </source>
</evidence>
<dbReference type="EMBL" id="JBIRXV010000013">
    <property type="protein sequence ID" value="MFI2325491.1"/>
    <property type="molecule type" value="Genomic_DNA"/>
</dbReference>
<evidence type="ECO:0000313" key="6">
    <source>
        <dbReference type="EMBL" id="MFI2325491.1"/>
    </source>
</evidence>
<dbReference type="InterPro" id="IPR002197">
    <property type="entry name" value="HTH_Fis"/>
</dbReference>
<dbReference type="Proteomes" id="UP001611450">
    <property type="component" value="Unassembled WGS sequence"/>
</dbReference>
<evidence type="ECO:0000256" key="1">
    <source>
        <dbReference type="ARBA" id="ARBA00022741"/>
    </source>
</evidence>
<gene>
    <name evidence="6" type="ORF">ACH47G_33840</name>
</gene>
<evidence type="ECO:0000313" key="7">
    <source>
        <dbReference type="Proteomes" id="UP001611450"/>
    </source>
</evidence>
<evidence type="ECO:0000256" key="2">
    <source>
        <dbReference type="ARBA" id="ARBA00022840"/>
    </source>
</evidence>
<dbReference type="Pfam" id="PF25601">
    <property type="entry name" value="AAA_lid_14"/>
    <property type="match status" value="1"/>
</dbReference>